<protein>
    <submittedName>
        <fullName evidence="1">Uncharacterized protein</fullName>
    </submittedName>
</protein>
<dbReference type="InterPro" id="IPR036390">
    <property type="entry name" value="WH_DNA-bd_sf"/>
</dbReference>
<evidence type="ECO:0000313" key="2">
    <source>
        <dbReference type="Proteomes" id="UP000275777"/>
    </source>
</evidence>
<dbReference type="EMBL" id="LR134182">
    <property type="protein sequence ID" value="VEB42236.1"/>
    <property type="molecule type" value="Genomic_DNA"/>
</dbReference>
<evidence type="ECO:0000313" key="1">
    <source>
        <dbReference type="EMBL" id="VEB42236.1"/>
    </source>
</evidence>
<dbReference type="Gene3D" id="1.10.10.10">
    <property type="entry name" value="Winged helix-like DNA-binding domain superfamily/Winged helix DNA-binding domain"/>
    <property type="match status" value="1"/>
</dbReference>
<dbReference type="InterPro" id="IPR036388">
    <property type="entry name" value="WH-like_DNA-bd_sf"/>
</dbReference>
<gene>
    <name evidence="1" type="ORF">NCTC9695_02679</name>
</gene>
<sequence>MMNAVPLPAESPTMQNSAATLYQQLADDLSLAISRGTLPPGSRLPSVRRAATAASSASTPWSALTACWKTAA</sequence>
<accession>A0A3S4IFC1</accession>
<dbReference type="SUPFAM" id="SSF46785">
    <property type="entry name" value="Winged helix' DNA-binding domain"/>
    <property type="match status" value="1"/>
</dbReference>
<proteinExistence type="predicted"/>
<dbReference type="Proteomes" id="UP000275777">
    <property type="component" value="Chromosome"/>
</dbReference>
<reference evidence="1 2" key="1">
    <citation type="submission" date="2018-12" db="EMBL/GenBank/DDBJ databases">
        <authorList>
            <consortium name="Pathogen Informatics"/>
        </authorList>
    </citation>
    <scope>NUCLEOTIDE SEQUENCE [LARGE SCALE GENOMIC DNA]</scope>
    <source>
        <strain evidence="1 2">NCTC9695</strain>
    </source>
</reference>
<organism evidence="1 2">
    <name type="scientific">Chromobacterium violaceum</name>
    <dbReference type="NCBI Taxonomy" id="536"/>
    <lineage>
        <taxon>Bacteria</taxon>
        <taxon>Pseudomonadati</taxon>
        <taxon>Pseudomonadota</taxon>
        <taxon>Betaproteobacteria</taxon>
        <taxon>Neisseriales</taxon>
        <taxon>Chromobacteriaceae</taxon>
        <taxon>Chromobacterium</taxon>
    </lineage>
</organism>
<name>A0A3S4IFC1_CHRVL</name>
<dbReference type="AlphaFoldDB" id="A0A3S4IFC1"/>